<keyword evidence="3" id="KW-1185">Reference proteome</keyword>
<gene>
    <name evidence="2" type="ORF">B9Z55_028097</name>
</gene>
<accession>A0A2G5SCP8</accession>
<proteinExistence type="predicted"/>
<evidence type="ECO:0000313" key="3">
    <source>
        <dbReference type="Proteomes" id="UP000230233"/>
    </source>
</evidence>
<feature type="region of interest" description="Disordered" evidence="1">
    <location>
        <begin position="72"/>
        <end position="97"/>
    </location>
</feature>
<dbReference type="AlphaFoldDB" id="A0A2G5SCP8"/>
<dbReference type="Proteomes" id="UP000230233">
    <property type="component" value="Unassembled WGS sequence"/>
</dbReference>
<evidence type="ECO:0000313" key="2">
    <source>
        <dbReference type="EMBL" id="PIC12845.1"/>
    </source>
</evidence>
<sequence length="97" mass="11293">MLIFAEILKKFCNCSTKDCNSNRNISTSYRICFLGYFHHFPERLNEREQVARDPEELLQMIEDLDYEITLGERPQTLRREEIRPASPPSGTQSGPVT</sequence>
<comment type="caution">
    <text evidence="2">The sequence shown here is derived from an EMBL/GenBank/DDBJ whole genome shotgun (WGS) entry which is preliminary data.</text>
</comment>
<feature type="compositionally biased region" description="Polar residues" evidence="1">
    <location>
        <begin position="88"/>
        <end position="97"/>
    </location>
</feature>
<dbReference type="EMBL" id="PDUG01000017">
    <property type="protein sequence ID" value="PIC12845.1"/>
    <property type="molecule type" value="Genomic_DNA"/>
</dbReference>
<name>A0A2G5SCP8_9PELO</name>
<protein>
    <submittedName>
        <fullName evidence="2">Uncharacterized protein</fullName>
    </submittedName>
</protein>
<organism evidence="2 3">
    <name type="scientific">Caenorhabditis nigoni</name>
    <dbReference type="NCBI Taxonomy" id="1611254"/>
    <lineage>
        <taxon>Eukaryota</taxon>
        <taxon>Metazoa</taxon>
        <taxon>Ecdysozoa</taxon>
        <taxon>Nematoda</taxon>
        <taxon>Chromadorea</taxon>
        <taxon>Rhabditida</taxon>
        <taxon>Rhabditina</taxon>
        <taxon>Rhabditomorpha</taxon>
        <taxon>Rhabditoidea</taxon>
        <taxon>Rhabditidae</taxon>
        <taxon>Peloderinae</taxon>
        <taxon>Caenorhabditis</taxon>
    </lineage>
</organism>
<evidence type="ECO:0000256" key="1">
    <source>
        <dbReference type="SAM" id="MobiDB-lite"/>
    </source>
</evidence>
<reference evidence="3" key="1">
    <citation type="submission" date="2017-10" db="EMBL/GenBank/DDBJ databases">
        <title>Rapid genome shrinkage in a self-fertile nematode reveals novel sperm competition proteins.</title>
        <authorList>
            <person name="Yin D."/>
            <person name="Schwarz E.M."/>
            <person name="Thomas C.G."/>
            <person name="Felde R.L."/>
            <person name="Korf I.F."/>
            <person name="Cutter A.D."/>
            <person name="Schartner C.M."/>
            <person name="Ralston E.J."/>
            <person name="Meyer B.J."/>
            <person name="Haag E.S."/>
        </authorList>
    </citation>
    <scope>NUCLEOTIDE SEQUENCE [LARGE SCALE GENOMIC DNA]</scope>
    <source>
        <strain evidence="3">JU1422</strain>
    </source>
</reference>